<dbReference type="EMBL" id="JACEFF010000670">
    <property type="protein sequence ID" value="KAH9633113.1"/>
    <property type="molecule type" value="Genomic_DNA"/>
</dbReference>
<reference evidence="1" key="1">
    <citation type="journal article" date="2021" name="G3 (Bethesda)">
        <title>Genome and transcriptome analysis of the beet armyworm Spodoptera exigua reveals targets for pest control. .</title>
        <authorList>
            <person name="Simon S."/>
            <person name="Breeschoten T."/>
            <person name="Jansen H.J."/>
            <person name="Dirks R.P."/>
            <person name="Schranz M.E."/>
            <person name="Ros V.I.D."/>
        </authorList>
    </citation>
    <scope>NUCLEOTIDE SEQUENCE</scope>
    <source>
        <strain evidence="1">TB_SE_WUR_2020</strain>
    </source>
</reference>
<sequence length="148" mass="17160">MDKNNVNVVENNPTVDKKKNLGCWARFKSLFEDRGFDLEYEYGQQNLRSISILGESHDSEGYRRITERKRPSVAVKDTTYVNSSNNVTGEVVNFYEQFTIVSDEKEDPDLWAKSVRRRVSMRPSAILTNIAEEPDDEIEVVRRNNIII</sequence>
<evidence type="ECO:0000313" key="1">
    <source>
        <dbReference type="EMBL" id="KAH9633113.1"/>
    </source>
</evidence>
<evidence type="ECO:0000313" key="2">
    <source>
        <dbReference type="Proteomes" id="UP000814243"/>
    </source>
</evidence>
<dbReference type="Proteomes" id="UP000814243">
    <property type="component" value="Unassembled WGS sequence"/>
</dbReference>
<organism evidence="1 2">
    <name type="scientific">Spodoptera exigua</name>
    <name type="common">Beet armyworm</name>
    <name type="synonym">Noctua fulgens</name>
    <dbReference type="NCBI Taxonomy" id="7107"/>
    <lineage>
        <taxon>Eukaryota</taxon>
        <taxon>Metazoa</taxon>
        <taxon>Ecdysozoa</taxon>
        <taxon>Arthropoda</taxon>
        <taxon>Hexapoda</taxon>
        <taxon>Insecta</taxon>
        <taxon>Pterygota</taxon>
        <taxon>Neoptera</taxon>
        <taxon>Endopterygota</taxon>
        <taxon>Lepidoptera</taxon>
        <taxon>Glossata</taxon>
        <taxon>Ditrysia</taxon>
        <taxon>Noctuoidea</taxon>
        <taxon>Noctuidae</taxon>
        <taxon>Amphipyrinae</taxon>
        <taxon>Spodoptera</taxon>
    </lineage>
</organism>
<comment type="caution">
    <text evidence="1">The sequence shown here is derived from an EMBL/GenBank/DDBJ whole genome shotgun (WGS) entry which is preliminary data.</text>
</comment>
<dbReference type="AlphaFoldDB" id="A0A922MAP5"/>
<proteinExistence type="predicted"/>
<accession>A0A922MAP5</accession>
<gene>
    <name evidence="1" type="ORF">HF086_006778</name>
</gene>
<name>A0A922MAP5_SPOEX</name>
<protein>
    <submittedName>
        <fullName evidence="1">Uncharacterized protein</fullName>
    </submittedName>
</protein>